<feature type="domain" description="Reverse transcriptase" evidence="1">
    <location>
        <begin position="1"/>
        <end position="136"/>
    </location>
</feature>
<dbReference type="InterPro" id="IPR043502">
    <property type="entry name" value="DNA/RNA_pol_sf"/>
</dbReference>
<evidence type="ECO:0000259" key="1">
    <source>
        <dbReference type="PROSITE" id="PS50878"/>
    </source>
</evidence>
<organism evidence="2 3">
    <name type="scientific">Zophobas morio</name>
    <dbReference type="NCBI Taxonomy" id="2755281"/>
    <lineage>
        <taxon>Eukaryota</taxon>
        <taxon>Metazoa</taxon>
        <taxon>Ecdysozoa</taxon>
        <taxon>Arthropoda</taxon>
        <taxon>Hexapoda</taxon>
        <taxon>Insecta</taxon>
        <taxon>Pterygota</taxon>
        <taxon>Neoptera</taxon>
        <taxon>Endopterygota</taxon>
        <taxon>Coleoptera</taxon>
        <taxon>Polyphaga</taxon>
        <taxon>Cucujiformia</taxon>
        <taxon>Tenebrionidae</taxon>
        <taxon>Zophobas</taxon>
    </lineage>
</organism>
<dbReference type="PROSITE" id="PS50878">
    <property type="entry name" value="RT_POL"/>
    <property type="match status" value="1"/>
</dbReference>
<dbReference type="InterPro" id="IPR000477">
    <property type="entry name" value="RT_dom"/>
</dbReference>
<name>A0AA38IB03_9CUCU</name>
<dbReference type="Pfam" id="PF00078">
    <property type="entry name" value="RVT_1"/>
    <property type="match status" value="1"/>
</dbReference>
<reference evidence="2" key="1">
    <citation type="journal article" date="2023" name="G3 (Bethesda)">
        <title>Whole genome assemblies of Zophobas morio and Tenebrio molitor.</title>
        <authorList>
            <person name="Kaur S."/>
            <person name="Stinson S.A."/>
            <person name="diCenzo G.C."/>
        </authorList>
    </citation>
    <scope>NUCLEOTIDE SEQUENCE</scope>
    <source>
        <strain evidence="2">QUZm001</strain>
    </source>
</reference>
<protein>
    <recommendedName>
        <fullName evidence="1">Reverse transcriptase domain-containing protein</fullName>
    </recommendedName>
</protein>
<dbReference type="InterPro" id="IPR043128">
    <property type="entry name" value="Rev_trsase/Diguanyl_cyclase"/>
</dbReference>
<dbReference type="Gene3D" id="3.30.70.270">
    <property type="match status" value="1"/>
</dbReference>
<comment type="caution">
    <text evidence="2">The sequence shown here is derived from an EMBL/GenBank/DDBJ whole genome shotgun (WGS) entry which is preliminary data.</text>
</comment>
<dbReference type="SUPFAM" id="SSF56672">
    <property type="entry name" value="DNA/RNA polymerases"/>
    <property type="match status" value="1"/>
</dbReference>
<dbReference type="Proteomes" id="UP001168821">
    <property type="component" value="Unassembled WGS sequence"/>
</dbReference>
<dbReference type="GO" id="GO:0071897">
    <property type="term" value="P:DNA biosynthetic process"/>
    <property type="evidence" value="ECO:0007669"/>
    <property type="project" value="UniProtKB-ARBA"/>
</dbReference>
<dbReference type="PANTHER" id="PTHR47027:SF29">
    <property type="entry name" value="C2H2-TYPE DOMAIN-CONTAINING PROTEIN"/>
    <property type="match status" value="1"/>
</dbReference>
<sequence>MTIDGSLARVTTQDGDTIDINIRKGVRQGDALATTLFNIALNGAIEATNIRGTNSSKQLIAYADDIVLVARDLKSLEEGLRSLKSQAKLRGLIIINEDKTQFMRSRRKNASKNTFLQMDAYKFQEVEEFKYLGVTITGGNYRNKEIEECIKTGKNAFWTYQRIVRDNYTYNQTNETETLQSDNKTSIYLCHRNHVFDKTRGRKTENL</sequence>
<evidence type="ECO:0000313" key="2">
    <source>
        <dbReference type="EMBL" id="KAJ3652111.1"/>
    </source>
</evidence>
<gene>
    <name evidence="2" type="ORF">Zmor_018106</name>
</gene>
<keyword evidence="3" id="KW-1185">Reference proteome</keyword>
<dbReference type="EMBL" id="JALNTZ010000005">
    <property type="protein sequence ID" value="KAJ3652111.1"/>
    <property type="molecule type" value="Genomic_DNA"/>
</dbReference>
<dbReference type="PANTHER" id="PTHR47027">
    <property type="entry name" value="REVERSE TRANSCRIPTASE DOMAIN-CONTAINING PROTEIN"/>
    <property type="match status" value="1"/>
</dbReference>
<evidence type="ECO:0000313" key="3">
    <source>
        <dbReference type="Proteomes" id="UP001168821"/>
    </source>
</evidence>
<dbReference type="AlphaFoldDB" id="A0AA38IB03"/>
<proteinExistence type="predicted"/>
<accession>A0AA38IB03</accession>